<proteinExistence type="inferred from homology"/>
<dbReference type="EC" id="1.2.1.84" evidence="1"/>
<keyword evidence="1" id="KW-0444">Lipid biosynthesis</keyword>
<reference evidence="3" key="1">
    <citation type="submission" date="2022-11" db="EMBL/GenBank/DDBJ databases">
        <authorList>
            <person name="Petersen C."/>
        </authorList>
    </citation>
    <scope>NUCLEOTIDE SEQUENCE</scope>
    <source>
        <strain evidence="3">IBT 21917</strain>
    </source>
</reference>
<evidence type="ECO:0000313" key="4">
    <source>
        <dbReference type="Proteomes" id="UP001146351"/>
    </source>
</evidence>
<dbReference type="GO" id="GO:0102965">
    <property type="term" value="F:alcohol-forming long-chain fatty acyl-CoA reductase activity"/>
    <property type="evidence" value="ECO:0007669"/>
    <property type="project" value="UniProtKB-EC"/>
</dbReference>
<dbReference type="InterPro" id="IPR026055">
    <property type="entry name" value="FAR"/>
</dbReference>
<dbReference type="OrthoDB" id="429813at2759"/>
<comment type="similarity">
    <text evidence="1">Belongs to the fatty acyl-CoA reductase family.</text>
</comment>
<dbReference type="Gene3D" id="3.40.50.720">
    <property type="entry name" value="NAD(P)-binding Rossmann-like Domain"/>
    <property type="match status" value="1"/>
</dbReference>
<protein>
    <recommendedName>
        <fullName evidence="1">Fatty acyl-CoA reductase</fullName>
        <ecNumber evidence="1">1.2.1.84</ecNumber>
    </recommendedName>
</protein>
<sequence>MIWEYYDGKTVFLTGGTGFVGTTVLYRLLSQTKPQHVYVLCRGGQERAKTKWTEMLGAPIANTLIQSDCMTILDGELGDTATMNLPDETLQMLKQTVHVMIHVAASIELKNSLRELSYTVVAPTLCLVQYALKFPNLERFVFLSTAYANAHLWKINQTSDVAVKEQIYPLGDEGEDPYETAPIVWKEVQKTGTSSEYDAHDFPWPYAYAKHLAERLVLHKAAEHNALNKILIIRPSVVGPADELPYRGFTTSYSTPSTACAAAYALHPGRKILLATRCENPEKEATIDEVPVDVVADRLLAHVALGSSGCVHAVSGEKGRLRLEEWWQAFKKERRLPWDVKPVWTSEDWHSTNLHHLAKNFKIIGTSFAFSEDRTNEIAEKLSADELKHLKLYADRSQPYAHSLIHRRHHIHDVARQLVKKSKWPAFTAGIFCRKGYSGRQFHSKSRQVSIERKGIVDATGLVRGRFVRA</sequence>
<reference evidence="3" key="2">
    <citation type="journal article" date="2023" name="IMA Fungus">
        <title>Comparative genomic study of the Penicillium genus elucidates a diverse pangenome and 15 lateral gene transfer events.</title>
        <authorList>
            <person name="Petersen C."/>
            <person name="Sorensen T."/>
            <person name="Nielsen M.R."/>
            <person name="Sondergaard T.E."/>
            <person name="Sorensen J.L."/>
            <person name="Fitzpatrick D.A."/>
            <person name="Frisvad J.C."/>
            <person name="Nielsen K.L."/>
        </authorList>
    </citation>
    <scope>NUCLEOTIDE SEQUENCE</scope>
    <source>
        <strain evidence="3">IBT 21917</strain>
    </source>
</reference>
<dbReference type="SUPFAM" id="SSF51735">
    <property type="entry name" value="NAD(P)-binding Rossmann-fold domains"/>
    <property type="match status" value="1"/>
</dbReference>
<accession>A0A9W9M0R8</accession>
<comment type="catalytic activity">
    <reaction evidence="1">
        <text>a long-chain fatty acyl-CoA + 2 NADPH + 2 H(+) = a long-chain primary fatty alcohol + 2 NADP(+) + CoA</text>
        <dbReference type="Rhea" id="RHEA:52716"/>
        <dbReference type="ChEBI" id="CHEBI:15378"/>
        <dbReference type="ChEBI" id="CHEBI:57287"/>
        <dbReference type="ChEBI" id="CHEBI:57783"/>
        <dbReference type="ChEBI" id="CHEBI:58349"/>
        <dbReference type="ChEBI" id="CHEBI:77396"/>
        <dbReference type="ChEBI" id="CHEBI:83139"/>
        <dbReference type="EC" id="1.2.1.84"/>
    </reaction>
</comment>
<comment type="function">
    <text evidence="1">Catalyzes the reduction of fatty acyl-CoA to fatty alcohols.</text>
</comment>
<organism evidence="3 4">
    <name type="scientific">Penicillium capsulatum</name>
    <dbReference type="NCBI Taxonomy" id="69766"/>
    <lineage>
        <taxon>Eukaryota</taxon>
        <taxon>Fungi</taxon>
        <taxon>Dikarya</taxon>
        <taxon>Ascomycota</taxon>
        <taxon>Pezizomycotina</taxon>
        <taxon>Eurotiomycetes</taxon>
        <taxon>Eurotiomycetidae</taxon>
        <taxon>Eurotiales</taxon>
        <taxon>Aspergillaceae</taxon>
        <taxon>Penicillium</taxon>
    </lineage>
</organism>
<dbReference type="AlphaFoldDB" id="A0A9W9M0R8"/>
<name>A0A9W9M0R8_9EURO</name>
<gene>
    <name evidence="3" type="ORF">N7492_000983</name>
</gene>
<keyword evidence="4" id="KW-1185">Reference proteome</keyword>
<dbReference type="Proteomes" id="UP001146351">
    <property type="component" value="Unassembled WGS sequence"/>
</dbReference>
<dbReference type="PANTHER" id="PTHR11011:SF45">
    <property type="entry name" value="FATTY ACYL-COA REDUCTASE CG8306-RELATED"/>
    <property type="match status" value="1"/>
</dbReference>
<dbReference type="GO" id="GO:0005777">
    <property type="term" value="C:peroxisome"/>
    <property type="evidence" value="ECO:0007669"/>
    <property type="project" value="TreeGrafter"/>
</dbReference>
<dbReference type="EMBL" id="JAPQKO010000001">
    <property type="protein sequence ID" value="KAJ5183367.1"/>
    <property type="molecule type" value="Genomic_DNA"/>
</dbReference>
<keyword evidence="1" id="KW-0443">Lipid metabolism</keyword>
<keyword evidence="1" id="KW-0560">Oxidoreductase</keyword>
<keyword evidence="1" id="KW-0521">NADP</keyword>
<feature type="domain" description="Thioester reductase (TE)" evidence="2">
    <location>
        <begin position="13"/>
        <end position="297"/>
    </location>
</feature>
<dbReference type="InterPro" id="IPR013120">
    <property type="entry name" value="FAR_NAD-bd"/>
</dbReference>
<dbReference type="InterPro" id="IPR036291">
    <property type="entry name" value="NAD(P)-bd_dom_sf"/>
</dbReference>
<dbReference type="GO" id="GO:0035336">
    <property type="term" value="P:long-chain fatty-acyl-CoA metabolic process"/>
    <property type="evidence" value="ECO:0007669"/>
    <property type="project" value="TreeGrafter"/>
</dbReference>
<evidence type="ECO:0000313" key="3">
    <source>
        <dbReference type="EMBL" id="KAJ5183367.1"/>
    </source>
</evidence>
<dbReference type="GO" id="GO:0080019">
    <property type="term" value="F:alcohol-forming very long-chain fatty acyl-CoA reductase activity"/>
    <property type="evidence" value="ECO:0007669"/>
    <property type="project" value="InterPro"/>
</dbReference>
<dbReference type="Pfam" id="PF07993">
    <property type="entry name" value="NAD_binding_4"/>
    <property type="match status" value="1"/>
</dbReference>
<evidence type="ECO:0000256" key="1">
    <source>
        <dbReference type="RuleBase" id="RU363097"/>
    </source>
</evidence>
<dbReference type="PANTHER" id="PTHR11011">
    <property type="entry name" value="MALE STERILITY PROTEIN 2-RELATED"/>
    <property type="match status" value="1"/>
</dbReference>
<evidence type="ECO:0000259" key="2">
    <source>
        <dbReference type="Pfam" id="PF07993"/>
    </source>
</evidence>
<comment type="caution">
    <text evidence="3">The sequence shown here is derived from an EMBL/GenBank/DDBJ whole genome shotgun (WGS) entry which is preliminary data.</text>
</comment>